<keyword evidence="6" id="KW-0675">Receptor</keyword>
<proteinExistence type="predicted"/>
<dbReference type="VEuPathDB" id="VectorBase:GBRI033585"/>
<dbReference type="GO" id="GO:0005886">
    <property type="term" value="C:plasma membrane"/>
    <property type="evidence" value="ECO:0007669"/>
    <property type="project" value="UniProtKB-SubCell"/>
</dbReference>
<evidence type="ECO:0000256" key="4">
    <source>
        <dbReference type="ARBA" id="ARBA00022989"/>
    </source>
</evidence>
<protein>
    <recommendedName>
        <fullName evidence="11">Ionotropic glutamate receptor C-terminal domain-containing protein</fullName>
    </recommendedName>
</protein>
<dbReference type="InterPro" id="IPR052192">
    <property type="entry name" value="Insect_Ionotropic_Sensory_Rcpt"/>
</dbReference>
<dbReference type="Proteomes" id="UP000091820">
    <property type="component" value="Unassembled WGS sequence"/>
</dbReference>
<dbReference type="PANTHER" id="PTHR42643:SF41">
    <property type="entry name" value="IONOTROPIC RECEPTOR 20A-RELATED"/>
    <property type="match status" value="1"/>
</dbReference>
<reference evidence="9" key="2">
    <citation type="submission" date="2020-05" db="UniProtKB">
        <authorList>
            <consortium name="EnsemblMetazoa"/>
        </authorList>
    </citation>
    <scope>IDENTIFICATION</scope>
    <source>
        <strain evidence="9">IAEA</strain>
    </source>
</reference>
<evidence type="ECO:0000256" key="6">
    <source>
        <dbReference type="ARBA" id="ARBA00023170"/>
    </source>
</evidence>
<evidence type="ECO:0000256" key="2">
    <source>
        <dbReference type="ARBA" id="ARBA00022475"/>
    </source>
</evidence>
<dbReference type="PANTHER" id="PTHR42643">
    <property type="entry name" value="IONOTROPIC RECEPTOR 20A-RELATED"/>
    <property type="match status" value="1"/>
</dbReference>
<name>A0A1A9WV33_9MUSC</name>
<evidence type="ECO:0000256" key="8">
    <source>
        <dbReference type="SAM" id="Phobius"/>
    </source>
</evidence>
<feature type="transmembrane region" description="Helical" evidence="8">
    <location>
        <begin position="224"/>
        <end position="249"/>
    </location>
</feature>
<evidence type="ECO:0000256" key="3">
    <source>
        <dbReference type="ARBA" id="ARBA00022692"/>
    </source>
</evidence>
<keyword evidence="7" id="KW-0325">Glycoprotein</keyword>
<evidence type="ECO:0000313" key="10">
    <source>
        <dbReference type="Proteomes" id="UP000091820"/>
    </source>
</evidence>
<accession>A0A1A9WV33</accession>
<evidence type="ECO:0000256" key="5">
    <source>
        <dbReference type="ARBA" id="ARBA00023136"/>
    </source>
</evidence>
<dbReference type="AlphaFoldDB" id="A0A1A9WV33"/>
<keyword evidence="5 8" id="KW-0472">Membrane</keyword>
<feature type="transmembrane region" description="Helical" evidence="8">
    <location>
        <begin position="41"/>
        <end position="59"/>
    </location>
</feature>
<keyword evidence="3 8" id="KW-0812">Transmembrane</keyword>
<comment type="subcellular location">
    <subcellularLocation>
        <location evidence="1">Cell membrane</location>
        <topology evidence="1">Multi-pass membrane protein</topology>
    </subcellularLocation>
</comment>
<evidence type="ECO:0000313" key="9">
    <source>
        <dbReference type="EnsemblMetazoa" id="GBRI033585-PA"/>
    </source>
</evidence>
<reference evidence="10" key="1">
    <citation type="submission" date="2014-03" db="EMBL/GenBank/DDBJ databases">
        <authorList>
            <person name="Aksoy S."/>
            <person name="Warren W."/>
            <person name="Wilson R.K."/>
        </authorList>
    </citation>
    <scope>NUCLEOTIDE SEQUENCE [LARGE SCALE GENOMIC DNA]</scope>
    <source>
        <strain evidence="10">IAEA</strain>
    </source>
</reference>
<organism evidence="9 10">
    <name type="scientific">Glossina brevipalpis</name>
    <dbReference type="NCBI Taxonomy" id="37001"/>
    <lineage>
        <taxon>Eukaryota</taxon>
        <taxon>Metazoa</taxon>
        <taxon>Ecdysozoa</taxon>
        <taxon>Arthropoda</taxon>
        <taxon>Hexapoda</taxon>
        <taxon>Insecta</taxon>
        <taxon>Pterygota</taxon>
        <taxon>Neoptera</taxon>
        <taxon>Endopterygota</taxon>
        <taxon>Diptera</taxon>
        <taxon>Brachycera</taxon>
        <taxon>Muscomorpha</taxon>
        <taxon>Hippoboscoidea</taxon>
        <taxon>Glossinidae</taxon>
        <taxon>Glossina</taxon>
    </lineage>
</organism>
<evidence type="ECO:0000256" key="1">
    <source>
        <dbReference type="ARBA" id="ARBA00004651"/>
    </source>
</evidence>
<evidence type="ECO:0000256" key="7">
    <source>
        <dbReference type="ARBA" id="ARBA00023180"/>
    </source>
</evidence>
<evidence type="ECO:0008006" key="11">
    <source>
        <dbReference type="Google" id="ProtNLM"/>
    </source>
</evidence>
<dbReference type="STRING" id="37001.A0A1A9WV33"/>
<dbReference type="EnsemblMetazoa" id="GBRI033585-RA">
    <property type="protein sequence ID" value="GBRI033585-PA"/>
    <property type="gene ID" value="GBRI033585"/>
</dbReference>
<keyword evidence="4 8" id="KW-1133">Transmembrane helix</keyword>
<keyword evidence="10" id="KW-1185">Reference proteome</keyword>
<keyword evidence="2" id="KW-1003">Cell membrane</keyword>
<sequence length="257" mass="29936">MCIQRHPTVSFSKNLLYSLALLHDSPNANINVNNKRASIQLFYLLLFGLGFVLSVYYFTHLASYFMRPIFQPHMNNLEEIIDAGIDILATPRTYELLHSGKFSDIHAFDKITKTVPINSFMEIINSQFAYILPQEDWDLIDRAQIHLIQPKFKYSHMCFGNYYIAFPLKVHSLFAENLNDFLLRIKESGLWSHWEEESFYIALKTKLLQLLVDDYPAEPLDMQFFLLAWIVLFCGGTLSALCFIAEILFSKYSKKVH</sequence>